<evidence type="ECO:0000256" key="4">
    <source>
        <dbReference type="RuleBase" id="RU364104"/>
    </source>
</evidence>
<dbReference type="EMBL" id="JAAAJB010000163">
    <property type="protein sequence ID" value="KAG0263345.1"/>
    <property type="molecule type" value="Genomic_DNA"/>
</dbReference>
<dbReference type="AlphaFoldDB" id="A0A9P6QB86"/>
<keyword evidence="3" id="KW-1015">Disulfide bond</keyword>
<organism evidence="5 6">
    <name type="scientific">Actinomortierella ambigua</name>
    <dbReference type="NCBI Taxonomy" id="1343610"/>
    <lineage>
        <taxon>Eukaryota</taxon>
        <taxon>Fungi</taxon>
        <taxon>Fungi incertae sedis</taxon>
        <taxon>Mucoromycota</taxon>
        <taxon>Mortierellomycotina</taxon>
        <taxon>Mortierellomycetes</taxon>
        <taxon>Mortierellales</taxon>
        <taxon>Mortierellaceae</taxon>
        <taxon>Actinomortierella</taxon>
    </lineage>
</organism>
<evidence type="ECO:0000313" key="5">
    <source>
        <dbReference type="EMBL" id="KAG0263345.1"/>
    </source>
</evidence>
<accession>A0A9P6QB86</accession>
<comment type="subcellular location">
    <subcellularLocation>
        <location evidence="4">Mitochondrion inner membrane</location>
    </subcellularLocation>
</comment>
<dbReference type="Proteomes" id="UP000807716">
    <property type="component" value="Unassembled WGS sequence"/>
</dbReference>
<keyword evidence="2 4" id="KW-0496">Mitochondrion</keyword>
<dbReference type="OrthoDB" id="532630at2759"/>
<comment type="similarity">
    <text evidence="1 4">Belongs to the CMC family.</text>
</comment>
<sequence length="78" mass="9376">MHSKLDLHAHMECVDFIVAFDECHRESFIGRYLGKCNALKLAMNECLQKEFDKKRKEKFEVAKERRKRIEKAWEGMDE</sequence>
<proteinExistence type="inferred from homology"/>
<keyword evidence="4" id="KW-0143">Chaperone</keyword>
<dbReference type="Pfam" id="PF08583">
    <property type="entry name" value="Cmc1"/>
    <property type="match status" value="1"/>
</dbReference>
<dbReference type="PROSITE" id="PS51808">
    <property type="entry name" value="CHCH"/>
    <property type="match status" value="1"/>
</dbReference>
<evidence type="ECO:0000256" key="1">
    <source>
        <dbReference type="ARBA" id="ARBA00007347"/>
    </source>
</evidence>
<keyword evidence="4" id="KW-0999">Mitochondrion inner membrane</keyword>
<comment type="caution">
    <text evidence="5">The sequence shown here is derived from an EMBL/GenBank/DDBJ whole genome shotgun (WGS) entry which is preliminary data.</text>
</comment>
<dbReference type="GO" id="GO:0005743">
    <property type="term" value="C:mitochondrial inner membrane"/>
    <property type="evidence" value="ECO:0007669"/>
    <property type="project" value="UniProtKB-SubCell"/>
</dbReference>
<evidence type="ECO:0000256" key="3">
    <source>
        <dbReference type="ARBA" id="ARBA00023157"/>
    </source>
</evidence>
<protein>
    <recommendedName>
        <fullName evidence="4">COX assembly mitochondrial protein</fullName>
    </recommendedName>
</protein>
<dbReference type="PANTHER" id="PTHR22977:SF1">
    <property type="entry name" value="COX ASSEMBLY MITOCHONDRIAL PROTEIN 2 HOMOLOG"/>
    <property type="match status" value="1"/>
</dbReference>
<evidence type="ECO:0000313" key="6">
    <source>
        <dbReference type="Proteomes" id="UP000807716"/>
    </source>
</evidence>
<evidence type="ECO:0000256" key="2">
    <source>
        <dbReference type="ARBA" id="ARBA00023128"/>
    </source>
</evidence>
<reference evidence="5" key="1">
    <citation type="journal article" date="2020" name="Fungal Divers.">
        <title>Resolving the Mortierellaceae phylogeny through synthesis of multi-gene phylogenetics and phylogenomics.</title>
        <authorList>
            <person name="Vandepol N."/>
            <person name="Liber J."/>
            <person name="Desiro A."/>
            <person name="Na H."/>
            <person name="Kennedy M."/>
            <person name="Barry K."/>
            <person name="Grigoriev I.V."/>
            <person name="Miller A.N."/>
            <person name="O'Donnell K."/>
            <person name="Stajich J.E."/>
            <person name="Bonito G."/>
        </authorList>
    </citation>
    <scope>NUCLEOTIDE SEQUENCE</scope>
    <source>
        <strain evidence="5">BC1065</strain>
    </source>
</reference>
<comment type="function">
    <text evidence="4">Required for mitochondrial cytochrome c oxidase (COX) assembly and respiration.</text>
</comment>
<keyword evidence="6" id="KW-1185">Reference proteome</keyword>
<gene>
    <name evidence="5" type="ORF">DFQ27_001804</name>
</gene>
<name>A0A9P6QB86_9FUNG</name>
<dbReference type="InterPro" id="IPR013892">
    <property type="entry name" value="Cyt_c_biogenesis_Cmc1-like"/>
</dbReference>
<dbReference type="PANTHER" id="PTHR22977">
    <property type="entry name" value="COX ASSEMBLY MITOCHONDRIAL PROTEIN"/>
    <property type="match status" value="1"/>
</dbReference>
<keyword evidence="4" id="KW-0472">Membrane</keyword>